<dbReference type="CDD" id="cd03057">
    <property type="entry name" value="GST_N_Beta"/>
    <property type="match status" value="1"/>
</dbReference>
<dbReference type="SUPFAM" id="SSF47616">
    <property type="entry name" value="GST C-terminal domain-like"/>
    <property type="match status" value="1"/>
</dbReference>
<dbReference type="PANTHER" id="PTHR44051:SF8">
    <property type="entry name" value="GLUTATHIONE S-TRANSFERASE GSTA"/>
    <property type="match status" value="1"/>
</dbReference>
<dbReference type="Proteomes" id="UP000241167">
    <property type="component" value="Unassembled WGS sequence"/>
</dbReference>
<keyword evidence="3" id="KW-1185">Reference proteome</keyword>
<keyword evidence="2" id="KW-0808">Transferase</keyword>
<evidence type="ECO:0000313" key="3">
    <source>
        <dbReference type="Proteomes" id="UP000241167"/>
    </source>
</evidence>
<comment type="caution">
    <text evidence="2">The sequence shown here is derived from an EMBL/GenBank/DDBJ whole genome shotgun (WGS) entry which is preliminary data.</text>
</comment>
<dbReference type="Gene3D" id="3.40.30.10">
    <property type="entry name" value="Glutaredoxin"/>
    <property type="match status" value="1"/>
</dbReference>
<sequence>MRVADSGRYVLFGVKGWGSALAEALLELCRAPYELVEVDGFDTPSAARDRLLAYNPLAQVPTLVLPDGVVMRESAAIALLLSELHPESGLAPPPGAAERPFFLRWLVWIVANVYPTFTFADYPERWVRSEREDFAQAVGGYRRKLWQQLEAELGEGPWALGERFSALDVYLGVMTHWRPRRAWFAQNCPRIHAIAESADAHSVLGPVLTRNFGED</sequence>
<dbReference type="EMBL" id="PXYI01000001">
    <property type="protein sequence ID" value="PSJ42962.1"/>
    <property type="molecule type" value="Genomic_DNA"/>
</dbReference>
<proteinExistence type="predicted"/>
<accession>A0A2P7QYB2</accession>
<feature type="domain" description="GST N-terminal" evidence="1">
    <location>
        <begin position="6"/>
        <end position="89"/>
    </location>
</feature>
<dbReference type="OrthoDB" id="7583243at2"/>
<dbReference type="Pfam" id="PF13409">
    <property type="entry name" value="GST_N_2"/>
    <property type="match status" value="1"/>
</dbReference>
<gene>
    <name evidence="2" type="ORF">C7I55_00650</name>
</gene>
<reference evidence="2 3" key="1">
    <citation type="submission" date="2018-03" db="EMBL/GenBank/DDBJ databases">
        <title>The draft genome of Sphingosinicella sp. GL-C-18.</title>
        <authorList>
            <person name="Liu L."/>
            <person name="Li L."/>
            <person name="Liang L."/>
            <person name="Zhang X."/>
            <person name="Wang T."/>
        </authorList>
    </citation>
    <scope>NUCLEOTIDE SEQUENCE [LARGE SCALE GENOMIC DNA]</scope>
    <source>
        <strain evidence="2 3">GL-C-18</strain>
    </source>
</reference>
<dbReference type="InterPro" id="IPR004045">
    <property type="entry name" value="Glutathione_S-Trfase_N"/>
</dbReference>
<protein>
    <submittedName>
        <fullName evidence="2">Glutathione S-transferase</fullName>
    </submittedName>
</protein>
<dbReference type="GO" id="GO:0016740">
    <property type="term" value="F:transferase activity"/>
    <property type="evidence" value="ECO:0007669"/>
    <property type="project" value="UniProtKB-KW"/>
</dbReference>
<evidence type="ECO:0000313" key="2">
    <source>
        <dbReference type="EMBL" id="PSJ42962.1"/>
    </source>
</evidence>
<name>A0A2P7QYB2_9SPHN</name>
<dbReference type="InterPro" id="IPR036282">
    <property type="entry name" value="Glutathione-S-Trfase_C_sf"/>
</dbReference>
<dbReference type="AlphaFoldDB" id="A0A2P7QYB2"/>
<evidence type="ECO:0000259" key="1">
    <source>
        <dbReference type="PROSITE" id="PS50404"/>
    </source>
</evidence>
<dbReference type="SUPFAM" id="SSF52833">
    <property type="entry name" value="Thioredoxin-like"/>
    <property type="match status" value="1"/>
</dbReference>
<dbReference type="Gene3D" id="1.20.1050.10">
    <property type="match status" value="1"/>
</dbReference>
<dbReference type="PANTHER" id="PTHR44051">
    <property type="entry name" value="GLUTATHIONE S-TRANSFERASE-RELATED"/>
    <property type="match status" value="1"/>
</dbReference>
<dbReference type="PROSITE" id="PS50404">
    <property type="entry name" value="GST_NTER"/>
    <property type="match status" value="1"/>
</dbReference>
<dbReference type="InterPro" id="IPR036249">
    <property type="entry name" value="Thioredoxin-like_sf"/>
</dbReference>
<organism evidence="2 3">
    <name type="scientific">Allosphingosinicella deserti</name>
    <dbReference type="NCBI Taxonomy" id="2116704"/>
    <lineage>
        <taxon>Bacteria</taxon>
        <taxon>Pseudomonadati</taxon>
        <taxon>Pseudomonadota</taxon>
        <taxon>Alphaproteobacteria</taxon>
        <taxon>Sphingomonadales</taxon>
        <taxon>Sphingomonadaceae</taxon>
        <taxon>Allosphingosinicella</taxon>
    </lineage>
</organism>